<name>A0A2A7AQK9_9FIRM</name>
<dbReference type="Proteomes" id="UP000220005">
    <property type="component" value="Unassembled WGS sequence"/>
</dbReference>
<dbReference type="GO" id="GO:0016853">
    <property type="term" value="F:isomerase activity"/>
    <property type="evidence" value="ECO:0007669"/>
    <property type="project" value="UniProtKB-KW"/>
</dbReference>
<reference evidence="3 4" key="1">
    <citation type="journal article" date="2017" name="Front. Microbiol.">
        <title>New Insights into the Diversity of the Genus Faecalibacterium.</title>
        <authorList>
            <person name="Benevides L."/>
            <person name="Burman S."/>
            <person name="Martin R."/>
            <person name="Robert V."/>
            <person name="Thomas M."/>
            <person name="Miquel S."/>
            <person name="Chain F."/>
            <person name="Sokol H."/>
            <person name="Bermudez-Humaran L.G."/>
            <person name="Morrison M."/>
            <person name="Langella P."/>
            <person name="Azevedo V.A."/>
            <person name="Chatel J.M."/>
            <person name="Soares S."/>
        </authorList>
    </citation>
    <scope>NUCLEOTIDE SEQUENCE [LARGE SCALE GENOMIC DNA]</scope>
    <source>
        <strain evidence="1 4">CNCM I 4573</strain>
        <strain evidence="2 3">CNCM I 4575</strain>
    </source>
</reference>
<evidence type="ECO:0000313" key="4">
    <source>
        <dbReference type="Proteomes" id="UP000220157"/>
    </source>
</evidence>
<dbReference type="AlphaFoldDB" id="A0A2A7AQK9"/>
<dbReference type="RefSeq" id="WP_097786163.1">
    <property type="nucleotide sequence ID" value="NZ_DAWDUK010000012.1"/>
</dbReference>
<dbReference type="EMBL" id="NMTW01000053">
    <property type="protein sequence ID" value="PDX74156.1"/>
    <property type="molecule type" value="Genomic_DNA"/>
</dbReference>
<keyword evidence="2" id="KW-0413">Isomerase</keyword>
<accession>A0A2A7AQK9</accession>
<evidence type="ECO:0000313" key="2">
    <source>
        <dbReference type="EMBL" id="PDX81427.1"/>
    </source>
</evidence>
<comment type="caution">
    <text evidence="2">The sequence shown here is derived from an EMBL/GenBank/DDBJ whole genome shotgun (WGS) entry which is preliminary data.</text>
</comment>
<dbReference type="Proteomes" id="UP000220157">
    <property type="component" value="Unassembled WGS sequence"/>
</dbReference>
<organism evidence="2 3">
    <name type="scientific">Faecalibacterium prausnitzii</name>
    <dbReference type="NCBI Taxonomy" id="853"/>
    <lineage>
        <taxon>Bacteria</taxon>
        <taxon>Bacillati</taxon>
        <taxon>Bacillota</taxon>
        <taxon>Clostridia</taxon>
        <taxon>Eubacteriales</taxon>
        <taxon>Oscillospiraceae</taxon>
        <taxon>Faecalibacterium</taxon>
    </lineage>
</organism>
<protein>
    <submittedName>
        <fullName evidence="2">Peptidylprolyl isomerase</fullName>
    </submittedName>
</protein>
<gene>
    <name evidence="1" type="ORF">CGS56_14025</name>
    <name evidence="2" type="ORF">CGS58_06975</name>
</gene>
<proteinExistence type="predicted"/>
<reference evidence="2" key="2">
    <citation type="submission" date="2017-07" db="EMBL/GenBank/DDBJ databases">
        <authorList>
            <person name="Sun Z.S."/>
            <person name="Albrecht U."/>
            <person name="Echele G."/>
            <person name="Lee C.C."/>
        </authorList>
    </citation>
    <scope>NUCLEOTIDE SEQUENCE</scope>
    <source>
        <strain evidence="1">CNCM I 4573</strain>
        <strain evidence="2">CNCM I 4575</strain>
    </source>
</reference>
<evidence type="ECO:0000313" key="3">
    <source>
        <dbReference type="Proteomes" id="UP000220005"/>
    </source>
</evidence>
<sequence length="79" mass="8422">MADIAASGNFTPAELLTEVNKAIQAVLVGGQSYKIGSRSLTRADLNLLLATRNDLTAQIAAEEDNGLFSDTYVAFFDGR</sequence>
<dbReference type="EMBL" id="NMTY01000015">
    <property type="protein sequence ID" value="PDX81427.1"/>
    <property type="molecule type" value="Genomic_DNA"/>
</dbReference>
<evidence type="ECO:0000313" key="1">
    <source>
        <dbReference type="EMBL" id="PDX74156.1"/>
    </source>
</evidence>